<keyword evidence="5" id="KW-0223">Dioxygenase</keyword>
<organism evidence="10 11">
    <name type="scientific">Seongchinamella unica</name>
    <dbReference type="NCBI Taxonomy" id="2547392"/>
    <lineage>
        <taxon>Bacteria</taxon>
        <taxon>Pseudomonadati</taxon>
        <taxon>Pseudomonadota</taxon>
        <taxon>Gammaproteobacteria</taxon>
        <taxon>Cellvibrionales</taxon>
        <taxon>Halieaceae</taxon>
        <taxon>Seongchinamella</taxon>
    </lineage>
</organism>
<dbReference type="InterPro" id="IPR036873">
    <property type="entry name" value="Rhodanese-like_dom_sf"/>
</dbReference>
<dbReference type="PANTHER" id="PTHR43084:SF1">
    <property type="entry name" value="PERSULFIDE DIOXYGENASE ETHE1, MITOCHONDRIAL"/>
    <property type="match status" value="1"/>
</dbReference>
<keyword evidence="7" id="KW-0560">Oxidoreductase</keyword>
<evidence type="ECO:0000256" key="8">
    <source>
        <dbReference type="ARBA" id="ARBA00023004"/>
    </source>
</evidence>
<accession>A0A4R5LVM2</accession>
<dbReference type="InterPro" id="IPR001763">
    <property type="entry name" value="Rhodanese-like_dom"/>
</dbReference>
<comment type="caution">
    <text evidence="10">The sequence shown here is derived from an EMBL/GenBank/DDBJ whole genome shotgun (WGS) entry which is preliminary data.</text>
</comment>
<name>A0A4R5LVM2_9GAMM</name>
<dbReference type="SUPFAM" id="SSF56281">
    <property type="entry name" value="Metallo-hydrolase/oxidoreductase"/>
    <property type="match status" value="1"/>
</dbReference>
<dbReference type="CDD" id="cd07724">
    <property type="entry name" value="POD-like_MBL-fold"/>
    <property type="match status" value="1"/>
</dbReference>
<evidence type="ECO:0000259" key="9">
    <source>
        <dbReference type="PROSITE" id="PS50206"/>
    </source>
</evidence>
<evidence type="ECO:0000256" key="4">
    <source>
        <dbReference type="ARBA" id="ARBA00022946"/>
    </source>
</evidence>
<evidence type="ECO:0000256" key="6">
    <source>
        <dbReference type="ARBA" id="ARBA00022990"/>
    </source>
</evidence>
<dbReference type="Proteomes" id="UP000295554">
    <property type="component" value="Unassembled WGS sequence"/>
</dbReference>
<dbReference type="InterPro" id="IPR051682">
    <property type="entry name" value="Mito_Persulfide_Diox"/>
</dbReference>
<keyword evidence="8" id="KW-0408">Iron</keyword>
<dbReference type="FunFam" id="3.60.15.10:FF:000013">
    <property type="entry name" value="Persulfide dioxygenase ETHE1, mitochondrial"/>
    <property type="match status" value="1"/>
</dbReference>
<dbReference type="AlphaFoldDB" id="A0A4R5LVM2"/>
<dbReference type="Pfam" id="PF00753">
    <property type="entry name" value="Lactamase_B"/>
    <property type="match status" value="1"/>
</dbReference>
<dbReference type="CDD" id="cd00158">
    <property type="entry name" value="RHOD"/>
    <property type="match status" value="1"/>
</dbReference>
<evidence type="ECO:0000313" key="10">
    <source>
        <dbReference type="EMBL" id="TDG15460.1"/>
    </source>
</evidence>
<keyword evidence="3" id="KW-0479">Metal-binding</keyword>
<dbReference type="GO" id="GO:0050313">
    <property type="term" value="F:sulfur dioxygenase activity"/>
    <property type="evidence" value="ECO:0007669"/>
    <property type="project" value="InterPro"/>
</dbReference>
<keyword evidence="4" id="KW-0809">Transit peptide</keyword>
<dbReference type="GO" id="GO:0016787">
    <property type="term" value="F:hydrolase activity"/>
    <property type="evidence" value="ECO:0007669"/>
    <property type="project" value="UniProtKB-KW"/>
</dbReference>
<dbReference type="SUPFAM" id="SSF52821">
    <property type="entry name" value="Rhodanese/Cell cycle control phosphatase"/>
    <property type="match status" value="1"/>
</dbReference>
<evidence type="ECO:0000313" key="11">
    <source>
        <dbReference type="Proteomes" id="UP000295554"/>
    </source>
</evidence>
<dbReference type="GO" id="GO:0070813">
    <property type="term" value="P:hydrogen sulfide metabolic process"/>
    <property type="evidence" value="ECO:0007669"/>
    <property type="project" value="TreeGrafter"/>
</dbReference>
<dbReference type="GO" id="GO:0046872">
    <property type="term" value="F:metal ion binding"/>
    <property type="evidence" value="ECO:0007669"/>
    <property type="project" value="UniProtKB-KW"/>
</dbReference>
<comment type="similarity">
    <text evidence="2">Belongs to the metallo-beta-lactamase superfamily. Glyoxalase II family.</text>
</comment>
<dbReference type="OrthoDB" id="9784009at2"/>
<feature type="domain" description="Rhodanese" evidence="9">
    <location>
        <begin position="262"/>
        <end position="351"/>
    </location>
</feature>
<dbReference type="SMART" id="SM00450">
    <property type="entry name" value="RHOD"/>
    <property type="match status" value="1"/>
</dbReference>
<dbReference type="EMBL" id="SMSE01000001">
    <property type="protein sequence ID" value="TDG15460.1"/>
    <property type="molecule type" value="Genomic_DNA"/>
</dbReference>
<evidence type="ECO:0000256" key="7">
    <source>
        <dbReference type="ARBA" id="ARBA00023002"/>
    </source>
</evidence>
<dbReference type="InterPro" id="IPR001279">
    <property type="entry name" value="Metallo-B-lactamas"/>
</dbReference>
<evidence type="ECO:0000256" key="3">
    <source>
        <dbReference type="ARBA" id="ARBA00022723"/>
    </source>
</evidence>
<dbReference type="InterPro" id="IPR036866">
    <property type="entry name" value="RibonucZ/Hydroxyglut_hydro"/>
</dbReference>
<dbReference type="PANTHER" id="PTHR43084">
    <property type="entry name" value="PERSULFIDE DIOXYGENASE ETHE1"/>
    <property type="match status" value="1"/>
</dbReference>
<comment type="cofactor">
    <cofactor evidence="1">
        <name>Fe(2+)</name>
        <dbReference type="ChEBI" id="CHEBI:29033"/>
    </cofactor>
</comment>
<proteinExistence type="inferred from homology"/>
<sequence length="351" mass="38569">MIFRQLFDSDSSTYTYLLGCPDTREAVVIDTVFEQHARDAALIRELDLKVRYALDTHVHADHVTGAWLMRKTFGAQTVISGQAGVDEADIEVNDGDVLAFGNQSVSVRATPGHTDGCLTYVTRDKDMAFTGDCLLIRGAGRTDFQAGDAHRMWRSIREQIFSLPEDCLLYPGHDYDGRTVSTVAEEKAFNPRIGGEAREEDFVGYMENMALPHPRLIDIAVPANLRGGKPEDGVVPDTPDWGPVTKSFAGIPEVPPDWVARHSRELCLLDVRGPGEYAGELGHLANALLIPLDQLRDRLHEIPDNRPVITICQSGKRSAMATQILLKSGVDRAANLAGGMIQWNRLGLPVA</sequence>
<protein>
    <submittedName>
        <fullName evidence="10">MBL fold metallo-hydrolase</fullName>
    </submittedName>
</protein>
<reference evidence="10 11" key="1">
    <citation type="submission" date="2019-03" db="EMBL/GenBank/DDBJ databases">
        <title>Seongchinamella monodicae gen. nov., sp. nov., a novel member of the Gammaproteobacteria isolated from a tidal mudflat of beach.</title>
        <authorList>
            <person name="Yang H.G."/>
            <person name="Kang J.W."/>
            <person name="Lee S.D."/>
        </authorList>
    </citation>
    <scope>NUCLEOTIDE SEQUENCE [LARGE SCALE GENOMIC DNA]</scope>
    <source>
        <strain evidence="10 11">GH4-78</strain>
    </source>
</reference>
<evidence type="ECO:0000256" key="2">
    <source>
        <dbReference type="ARBA" id="ARBA00006759"/>
    </source>
</evidence>
<evidence type="ECO:0000256" key="1">
    <source>
        <dbReference type="ARBA" id="ARBA00001954"/>
    </source>
</evidence>
<dbReference type="Gene3D" id="3.40.250.10">
    <property type="entry name" value="Rhodanese-like domain"/>
    <property type="match status" value="1"/>
</dbReference>
<dbReference type="RefSeq" id="WP_133209904.1">
    <property type="nucleotide sequence ID" value="NZ_SMSE01000001.1"/>
</dbReference>
<keyword evidence="6" id="KW-0007">Acetylation</keyword>
<dbReference type="InterPro" id="IPR044528">
    <property type="entry name" value="POD-like_MBL-fold"/>
</dbReference>
<evidence type="ECO:0000256" key="5">
    <source>
        <dbReference type="ARBA" id="ARBA00022964"/>
    </source>
</evidence>
<dbReference type="SMART" id="SM00849">
    <property type="entry name" value="Lactamase_B"/>
    <property type="match status" value="1"/>
</dbReference>
<keyword evidence="11" id="KW-1185">Reference proteome</keyword>
<dbReference type="PROSITE" id="PS50206">
    <property type="entry name" value="RHODANESE_3"/>
    <property type="match status" value="1"/>
</dbReference>
<dbReference type="Pfam" id="PF00581">
    <property type="entry name" value="Rhodanese"/>
    <property type="match status" value="1"/>
</dbReference>
<dbReference type="Gene3D" id="3.60.15.10">
    <property type="entry name" value="Ribonuclease Z/Hydroxyacylglutathione hydrolase-like"/>
    <property type="match status" value="1"/>
</dbReference>
<dbReference type="GO" id="GO:0006749">
    <property type="term" value="P:glutathione metabolic process"/>
    <property type="evidence" value="ECO:0007669"/>
    <property type="project" value="InterPro"/>
</dbReference>
<gene>
    <name evidence="10" type="ORF">E2F43_04310</name>
</gene>
<keyword evidence="10" id="KW-0378">Hydrolase</keyword>